<dbReference type="PROSITE" id="PS50006">
    <property type="entry name" value="FHA_DOMAIN"/>
    <property type="match status" value="1"/>
</dbReference>
<dbReference type="InterPro" id="IPR008984">
    <property type="entry name" value="SMAD_FHA_dom_sf"/>
</dbReference>
<reference evidence="2" key="1">
    <citation type="submission" date="2020-11" db="EMBL/GenBank/DDBJ databases">
        <authorList>
            <consortium name="DOE Joint Genome Institute"/>
            <person name="Ahrendt S."/>
            <person name="Riley R."/>
            <person name="Andreopoulos W."/>
            <person name="LaButti K."/>
            <person name="Pangilinan J."/>
            <person name="Ruiz-duenas F.J."/>
            <person name="Barrasa J.M."/>
            <person name="Sanchez-Garcia M."/>
            <person name="Camarero S."/>
            <person name="Miyauchi S."/>
            <person name="Serrano A."/>
            <person name="Linde D."/>
            <person name="Babiker R."/>
            <person name="Drula E."/>
            <person name="Ayuso-Fernandez I."/>
            <person name="Pacheco R."/>
            <person name="Padilla G."/>
            <person name="Ferreira P."/>
            <person name="Barriuso J."/>
            <person name="Kellner H."/>
            <person name="Castanera R."/>
            <person name="Alfaro M."/>
            <person name="Ramirez L."/>
            <person name="Pisabarro A.G."/>
            <person name="Kuo A."/>
            <person name="Tritt A."/>
            <person name="Lipzen A."/>
            <person name="He G."/>
            <person name="Yan M."/>
            <person name="Ng V."/>
            <person name="Cullen D."/>
            <person name="Martin F."/>
            <person name="Rosso M.-N."/>
            <person name="Henrissat B."/>
            <person name="Hibbett D."/>
            <person name="Martinez A.T."/>
            <person name="Grigoriev I.V."/>
        </authorList>
    </citation>
    <scope>NUCLEOTIDE SEQUENCE</scope>
    <source>
        <strain evidence="2">AH 44721</strain>
    </source>
</reference>
<evidence type="ECO:0000313" key="2">
    <source>
        <dbReference type="EMBL" id="KAF8908589.1"/>
    </source>
</evidence>
<protein>
    <recommendedName>
        <fullName evidence="1">FHA domain-containing protein</fullName>
    </recommendedName>
</protein>
<comment type="caution">
    <text evidence="2">The sequence shown here is derived from an EMBL/GenBank/DDBJ whole genome shotgun (WGS) entry which is preliminary data.</text>
</comment>
<evidence type="ECO:0000259" key="1">
    <source>
        <dbReference type="PROSITE" id="PS50006"/>
    </source>
</evidence>
<organism evidence="2 3">
    <name type="scientific">Gymnopilus junonius</name>
    <name type="common">Spectacular rustgill mushroom</name>
    <name type="synonym">Gymnopilus spectabilis subsp. junonius</name>
    <dbReference type="NCBI Taxonomy" id="109634"/>
    <lineage>
        <taxon>Eukaryota</taxon>
        <taxon>Fungi</taxon>
        <taxon>Dikarya</taxon>
        <taxon>Basidiomycota</taxon>
        <taxon>Agaricomycotina</taxon>
        <taxon>Agaricomycetes</taxon>
        <taxon>Agaricomycetidae</taxon>
        <taxon>Agaricales</taxon>
        <taxon>Agaricineae</taxon>
        <taxon>Hymenogastraceae</taxon>
        <taxon>Gymnopilus</taxon>
    </lineage>
</organism>
<accession>A0A9P5TS36</accession>
<dbReference type="OrthoDB" id="687730at2759"/>
<sequence length="148" mass="15761">MSSPVITLSPVSGSFPFETKMIPLPSGTKIALGYEMPNGPARLPSTTNGWFAPQQTEDTAIDAVFPLPLSFLHAELWCDGGKVFIRDLKAPFGTLVNGTTITEDTVLKQGDVVGLGKKVPREDKTPVYLTDLHLCAVTAEVSISGLSS</sequence>
<name>A0A9P5TS36_GYMJU</name>
<dbReference type="Pfam" id="PF00498">
    <property type="entry name" value="FHA"/>
    <property type="match status" value="1"/>
</dbReference>
<dbReference type="SUPFAM" id="SSF49879">
    <property type="entry name" value="SMAD/FHA domain"/>
    <property type="match status" value="1"/>
</dbReference>
<dbReference type="AlphaFoldDB" id="A0A9P5TS36"/>
<dbReference type="EMBL" id="JADNYJ010000011">
    <property type="protein sequence ID" value="KAF8908589.1"/>
    <property type="molecule type" value="Genomic_DNA"/>
</dbReference>
<evidence type="ECO:0000313" key="3">
    <source>
        <dbReference type="Proteomes" id="UP000724874"/>
    </source>
</evidence>
<dbReference type="Gene3D" id="2.60.200.20">
    <property type="match status" value="1"/>
</dbReference>
<feature type="domain" description="FHA" evidence="1">
    <location>
        <begin position="69"/>
        <end position="101"/>
    </location>
</feature>
<dbReference type="Proteomes" id="UP000724874">
    <property type="component" value="Unassembled WGS sequence"/>
</dbReference>
<gene>
    <name evidence="2" type="ORF">CPB84DRAFT_1674115</name>
</gene>
<keyword evidence="3" id="KW-1185">Reference proteome</keyword>
<dbReference type="InterPro" id="IPR000253">
    <property type="entry name" value="FHA_dom"/>
</dbReference>
<proteinExistence type="predicted"/>